<proteinExistence type="predicted"/>
<evidence type="ECO:0000313" key="2">
    <source>
        <dbReference type="RefSeq" id="XP_015078078.1"/>
    </source>
</evidence>
<reference evidence="2" key="2">
    <citation type="submission" date="2025-08" db="UniProtKB">
        <authorList>
            <consortium name="RefSeq"/>
        </authorList>
    </citation>
    <scope>IDENTIFICATION</scope>
</reference>
<keyword evidence="1" id="KW-1185">Reference proteome</keyword>
<dbReference type="Proteomes" id="UP000694930">
    <property type="component" value="Chromosome 6"/>
</dbReference>
<reference evidence="1" key="1">
    <citation type="journal article" date="2014" name="Nat. Genet.">
        <title>The genome of the stress-tolerant wild tomato species Solanum pennellii.</title>
        <authorList>
            <person name="Bolger A."/>
            <person name="Scossa F."/>
            <person name="Bolger M.E."/>
            <person name="Lanz C."/>
            <person name="Maumus F."/>
            <person name="Tohge T."/>
            <person name="Quesneville H."/>
            <person name="Alseekh S."/>
            <person name="Sorensen I."/>
            <person name="Lichtenstein G."/>
            <person name="Fich E.A."/>
            <person name="Conte M."/>
            <person name="Keller H."/>
            <person name="Schneeberger K."/>
            <person name="Schwacke R."/>
            <person name="Ofner I."/>
            <person name="Vrebalov J."/>
            <person name="Xu Y."/>
            <person name="Osorio S."/>
            <person name="Aflitos S.A."/>
            <person name="Schijlen E."/>
            <person name="Jimenez-Gomez J.M."/>
            <person name="Ryngajllo M."/>
            <person name="Kimura S."/>
            <person name="Kumar R."/>
            <person name="Koenig D."/>
            <person name="Headland L.R."/>
            <person name="Maloof J.N."/>
            <person name="Sinha N."/>
            <person name="van Ham R.C."/>
            <person name="Lankhorst R.K."/>
            <person name="Mao L."/>
            <person name="Vogel A."/>
            <person name="Arsova B."/>
            <person name="Panstruga R."/>
            <person name="Fei Z."/>
            <person name="Rose J.K."/>
            <person name="Zamir D."/>
            <person name="Carrari F."/>
            <person name="Giovannoni J.J."/>
            <person name="Weigel D."/>
            <person name="Usadel B."/>
            <person name="Fernie A.R."/>
        </authorList>
    </citation>
    <scope>NUCLEOTIDE SEQUENCE [LARGE SCALE GENOMIC DNA]</scope>
    <source>
        <strain evidence="1">cv. LA0716</strain>
    </source>
</reference>
<evidence type="ECO:0000313" key="1">
    <source>
        <dbReference type="Proteomes" id="UP000694930"/>
    </source>
</evidence>
<protein>
    <submittedName>
        <fullName evidence="2">Uncharacterized protein LOC107021871 isoform X1</fullName>
    </submittedName>
</protein>
<gene>
    <name evidence="2" type="primary">LOC107021871</name>
</gene>
<name>A0ABM1GZB7_SOLPN</name>
<accession>A0ABM1GZB7</accession>
<sequence>MERDLSLLAGARERSLHVACQRQSLNPERQSAFSTSGMVPIRREVCFTFYGGNFELRIILRDFLLLTWILEADNRENSFHFLVFRGFLLFGVKKIIQWKYKKFQENRGLIFILSLTSCTISPFVVGTGTRGSGVIVQKASCPSRCLVKGHSSSIAFALSPCDLSLFIRSEGDP</sequence>
<dbReference type="GeneID" id="107021871"/>
<dbReference type="RefSeq" id="XP_015078078.1">
    <property type="nucleotide sequence ID" value="XM_015222592.2"/>
</dbReference>
<organism evidence="1 2">
    <name type="scientific">Solanum pennellii</name>
    <name type="common">Tomato</name>
    <name type="synonym">Lycopersicon pennellii</name>
    <dbReference type="NCBI Taxonomy" id="28526"/>
    <lineage>
        <taxon>Eukaryota</taxon>
        <taxon>Viridiplantae</taxon>
        <taxon>Streptophyta</taxon>
        <taxon>Embryophyta</taxon>
        <taxon>Tracheophyta</taxon>
        <taxon>Spermatophyta</taxon>
        <taxon>Magnoliopsida</taxon>
        <taxon>eudicotyledons</taxon>
        <taxon>Gunneridae</taxon>
        <taxon>Pentapetalae</taxon>
        <taxon>asterids</taxon>
        <taxon>lamiids</taxon>
        <taxon>Solanales</taxon>
        <taxon>Solanaceae</taxon>
        <taxon>Solanoideae</taxon>
        <taxon>Solaneae</taxon>
        <taxon>Solanum</taxon>
        <taxon>Solanum subgen. Lycopersicon</taxon>
    </lineage>
</organism>